<evidence type="ECO:0000256" key="6">
    <source>
        <dbReference type="ARBA" id="ARBA00022833"/>
    </source>
</evidence>
<evidence type="ECO:0000256" key="13">
    <source>
        <dbReference type="PROSITE-ProRule" id="PRU00453"/>
    </source>
</evidence>
<reference evidence="16" key="1">
    <citation type="submission" date="2023-01" db="EMBL/GenBank/DDBJ databases">
        <authorList>
            <person name="Van Ghelder C."/>
            <person name="Rancurel C."/>
        </authorList>
    </citation>
    <scope>NUCLEOTIDE SEQUENCE</scope>
    <source>
        <strain evidence="16">CNCM I-4278</strain>
    </source>
</reference>
<dbReference type="InterPro" id="IPR007529">
    <property type="entry name" value="Znf_HIT"/>
</dbReference>
<dbReference type="GO" id="GO:0000463">
    <property type="term" value="P:maturation of LSU-rRNA from tricistronic rRNA transcript (SSU-rRNA, 5.8S rRNA, LSU-rRNA)"/>
    <property type="evidence" value="ECO:0007669"/>
    <property type="project" value="TreeGrafter"/>
</dbReference>
<evidence type="ECO:0000256" key="10">
    <source>
        <dbReference type="ARBA" id="ARBA00061949"/>
    </source>
</evidence>
<evidence type="ECO:0000256" key="14">
    <source>
        <dbReference type="SAM" id="MobiDB-lite"/>
    </source>
</evidence>
<dbReference type="InterPro" id="IPR057721">
    <property type="entry name" value="BCD1_alpha/beta"/>
</dbReference>
<comment type="similarity">
    <text evidence="9">Belongs to the BCD1 family.</text>
</comment>
<dbReference type="OrthoDB" id="272357at2759"/>
<evidence type="ECO:0000256" key="3">
    <source>
        <dbReference type="ARBA" id="ARBA00022553"/>
    </source>
</evidence>
<keyword evidence="2" id="KW-0690">Ribosome biogenesis</keyword>
<keyword evidence="5 13" id="KW-0863">Zinc-finger</keyword>
<gene>
    <name evidence="16" type="ORF">PDIGIT_LOCUS710</name>
</gene>
<dbReference type="GO" id="GO:0000492">
    <property type="term" value="P:box C/D snoRNP assembly"/>
    <property type="evidence" value="ECO:0007669"/>
    <property type="project" value="TreeGrafter"/>
</dbReference>
<evidence type="ECO:0000256" key="12">
    <source>
        <dbReference type="ARBA" id="ARBA00077531"/>
    </source>
</evidence>
<dbReference type="PANTHER" id="PTHR13483:SF11">
    <property type="entry name" value="ZINC FINGER HIT DOMAIN-CONTAINING PROTEIN 3"/>
    <property type="match status" value="1"/>
</dbReference>
<evidence type="ECO:0000256" key="4">
    <source>
        <dbReference type="ARBA" id="ARBA00022723"/>
    </source>
</evidence>
<dbReference type="PANTHER" id="PTHR13483">
    <property type="entry name" value="BOX C_D SNORNA PROTEIN 1-RELATED"/>
    <property type="match status" value="1"/>
</dbReference>
<comment type="function">
    <text evidence="8">Required for box C/D snoRNAs accumulation involved in snoRNA processing, snoRNA transport to the nucleolus and ribosome biogenesis.</text>
</comment>
<dbReference type="Pfam" id="PF25790">
    <property type="entry name" value="BCD1"/>
    <property type="match status" value="1"/>
</dbReference>
<dbReference type="GO" id="GO:0008270">
    <property type="term" value="F:zinc ion binding"/>
    <property type="evidence" value="ECO:0007669"/>
    <property type="project" value="UniProtKB-UniRule"/>
</dbReference>
<dbReference type="Pfam" id="PF04438">
    <property type="entry name" value="zf-HIT"/>
    <property type="match status" value="1"/>
</dbReference>
<keyword evidence="7" id="KW-0832">Ubl conjugation</keyword>
<keyword evidence="3" id="KW-0597">Phosphoprotein</keyword>
<evidence type="ECO:0000256" key="1">
    <source>
        <dbReference type="ARBA" id="ARBA00022499"/>
    </source>
</evidence>
<dbReference type="GO" id="GO:0070761">
    <property type="term" value="C:pre-snoRNP complex"/>
    <property type="evidence" value="ECO:0007669"/>
    <property type="project" value="TreeGrafter"/>
</dbReference>
<accession>A0A9W4U1H3</accession>
<evidence type="ECO:0000256" key="11">
    <source>
        <dbReference type="ARBA" id="ARBA00068630"/>
    </source>
</evidence>
<evidence type="ECO:0000313" key="17">
    <source>
        <dbReference type="Proteomes" id="UP001152607"/>
    </source>
</evidence>
<dbReference type="CDD" id="cd23023">
    <property type="entry name" value="zf-HIT_BCD1"/>
    <property type="match status" value="1"/>
</dbReference>
<organism evidence="16 17">
    <name type="scientific">Periconia digitata</name>
    <dbReference type="NCBI Taxonomy" id="1303443"/>
    <lineage>
        <taxon>Eukaryota</taxon>
        <taxon>Fungi</taxon>
        <taxon>Dikarya</taxon>
        <taxon>Ascomycota</taxon>
        <taxon>Pezizomycotina</taxon>
        <taxon>Dothideomycetes</taxon>
        <taxon>Pleosporomycetidae</taxon>
        <taxon>Pleosporales</taxon>
        <taxon>Massarineae</taxon>
        <taxon>Periconiaceae</taxon>
        <taxon>Periconia</taxon>
    </lineage>
</organism>
<comment type="subunit">
    <text evidence="10">Interacts with FBL, SNU13, NOP58, NUFIP1, RUVBL1, RUVBL2 and TAF9. Interacts (via HIT-type zinc finger) with the RUVBL1/RUVBL2 complex in the presence of ADP.</text>
</comment>
<evidence type="ECO:0000256" key="9">
    <source>
        <dbReference type="ARBA" id="ARBA00049654"/>
    </source>
</evidence>
<dbReference type="GO" id="GO:0048254">
    <property type="term" value="P:snoRNA localization"/>
    <property type="evidence" value="ECO:0007669"/>
    <property type="project" value="TreeGrafter"/>
</dbReference>
<dbReference type="Proteomes" id="UP001152607">
    <property type="component" value="Unassembled WGS sequence"/>
</dbReference>
<dbReference type="AlphaFoldDB" id="A0A9W4U1H3"/>
<keyword evidence="4" id="KW-0479">Metal-binding</keyword>
<dbReference type="Gene3D" id="3.30.60.190">
    <property type="match status" value="1"/>
</dbReference>
<dbReference type="InterPro" id="IPR051639">
    <property type="entry name" value="BCD1"/>
</dbReference>
<evidence type="ECO:0000256" key="8">
    <source>
        <dbReference type="ARBA" id="ARBA00049598"/>
    </source>
</evidence>
<keyword evidence="6" id="KW-0862">Zinc</keyword>
<keyword evidence="1" id="KW-1017">Isopeptide bond</keyword>
<proteinExistence type="inferred from homology"/>
<dbReference type="PROSITE" id="PS51083">
    <property type="entry name" value="ZF_HIT"/>
    <property type="match status" value="1"/>
</dbReference>
<sequence>MADDALLSQLCSICNISPFKYKCPGCSAHTCSLPCYKRHQQWAQCSGKRDPTKFVKKSLLETPAGIDHDFNFLISVERGLQRAEKVENATTGSVSGLQRGANRRNVSNQQLTAAGVTIVRAPQGLSRQKQNTTHRGKSGHIIWTTEWIKDGNSHTFTECSEVETIQRLDPFRSSRKRKRAAADHVSKSDEMQTEARLQSEEHPNEEPPLPPAAQPGGQHTTDGSVIPQPQSIQVAHSDDASPLMHGTTPESLSSKHTFFLLMPRTSSTRKVLIPLDSQATLTDSLRGKTVLEFPTIYVFPESTAPPHETFMMEEAYLQQERDDHTELENALKTVDPETLRKLAAEQGATDENAGGEIDDKAILDVLKRDLGAKAKDL</sequence>
<feature type="region of interest" description="Disordered" evidence="14">
    <location>
        <begin position="172"/>
        <end position="226"/>
    </location>
</feature>
<evidence type="ECO:0000256" key="5">
    <source>
        <dbReference type="ARBA" id="ARBA00022771"/>
    </source>
</evidence>
<name>A0A9W4U1H3_9PLEO</name>
<evidence type="ECO:0000256" key="7">
    <source>
        <dbReference type="ARBA" id="ARBA00022843"/>
    </source>
</evidence>
<keyword evidence="17" id="KW-1185">Reference proteome</keyword>
<dbReference type="EMBL" id="CAOQHR010000001">
    <property type="protein sequence ID" value="CAI6244310.1"/>
    <property type="molecule type" value="Genomic_DNA"/>
</dbReference>
<feature type="domain" description="HIT-type" evidence="15">
    <location>
        <begin position="11"/>
        <end position="45"/>
    </location>
</feature>
<feature type="compositionally biased region" description="Basic and acidic residues" evidence="14">
    <location>
        <begin position="180"/>
        <end position="190"/>
    </location>
</feature>
<dbReference type="FunFam" id="3.30.60.190:FF:000001">
    <property type="entry name" value="box C/D snoRNA protein 1"/>
    <property type="match status" value="1"/>
</dbReference>
<evidence type="ECO:0000256" key="2">
    <source>
        <dbReference type="ARBA" id="ARBA00022517"/>
    </source>
</evidence>
<evidence type="ECO:0000259" key="15">
    <source>
        <dbReference type="PROSITE" id="PS51083"/>
    </source>
</evidence>
<comment type="caution">
    <text evidence="16">The sequence shown here is derived from an EMBL/GenBank/DDBJ whole genome shotgun (WGS) entry which is preliminary data.</text>
</comment>
<protein>
    <recommendedName>
        <fullName evidence="11">Box C/D snoRNA protein 1</fullName>
    </recommendedName>
    <alternativeName>
        <fullName evidence="12">Zinc finger HIT domain-containing protein 6</fullName>
    </alternativeName>
</protein>
<dbReference type="SUPFAM" id="SSF144232">
    <property type="entry name" value="HIT/MYND zinc finger-like"/>
    <property type="match status" value="1"/>
</dbReference>
<dbReference type="GO" id="GO:0005634">
    <property type="term" value="C:nucleus"/>
    <property type="evidence" value="ECO:0007669"/>
    <property type="project" value="TreeGrafter"/>
</dbReference>
<evidence type="ECO:0000313" key="16">
    <source>
        <dbReference type="EMBL" id="CAI6244310.1"/>
    </source>
</evidence>